<protein>
    <submittedName>
        <fullName evidence="3">Uncharacterized protein</fullName>
    </submittedName>
</protein>
<comment type="caution">
    <text evidence="3">The sequence shown here is derived from an EMBL/GenBank/DDBJ whole genome shotgun (WGS) entry which is preliminary data.</text>
</comment>
<evidence type="ECO:0000313" key="4">
    <source>
        <dbReference type="Proteomes" id="UP000029004"/>
    </source>
</evidence>
<dbReference type="STRING" id="762211.BSTEL_0728"/>
<evidence type="ECO:0000313" key="3">
    <source>
        <dbReference type="EMBL" id="KFI97917.1"/>
    </source>
</evidence>
<dbReference type="Pfam" id="PF20014">
    <property type="entry name" value="GAP1-M"/>
    <property type="match status" value="1"/>
</dbReference>
<sequence length="967" mass="105604">MKAEQRIYTSCNRGISGNTSGFQVYSQSPGMARWLADGNDLGPQEYAAPRGPQFPPQPSTPEELALYPSRNHFGPMNGPDGLYRLALATYIGRDYPEGVIRGGNYIDHALVVRTADMDAYPCQYIQSPTFWTTMDLNLARSAQAPHPLPEVEPQRNGVTAEAVRRFIAQDEPNIGVPRSQILTDMLRRFLGRHTTVAGKPYTRRIVIRCSADDFTMWVSAIQMALPIRQALGYGFSTYEKDITYANADIVRAVDGINGMSADLTASCAVFDLLDPSAPQPPHMVFGADEPTPEASVLESLTADELCTFIVGAMQYSPDSLTVFHRFLDETDYAGADTQLGAAYALLRLVNGMTPFARMDADSIDAAIAFLQRHCRPDMWRRFADGMFRDIASTTFDERRLDIIANTLGGIAESDSDYAATAAQRCLDLIVDVFSTSAPDHTAYEQRHAIAANVFAAAHRDLDTELFARLADNPNIDLGDGAAPGTPMPWTAHVVAAWFAGAVRAAAQATRGDDPLGRPLSMMVQAAGTRNTLMMDRIVRVIIAHDGDADASRLVDDTARALAPIPWAWFLFLIDVLSGSADARFVDSPQPAALPSQAAAACYAMLRDWYLAQDDDVRLRCLRTLCGDAEYHRLADLLLSEQARSADTPPSRFLDLLATPAFGDALSDAYRQAHLNQLLGIIETAAGRDGSPFTRYRGMVAASRLLGANVPKPWYERQIADVDAGMPLDARPGDDYDRLRDSTRQLCGQLGTPVPPRMRLVGYRRLVTSLARSVTTKRPDENAANVALRRIQASAAGLPLAAAGNELDAYLGAIARDVAACVPTGRSGWSLQAIVVPRDHTATIIRAVMRETAAHARADDILLLIAVDAGFVDGTQGVRYRADQLARAIAEELAGNGVRSKTLARADDKRQMDKLIARYERSYGIRFPDQSFDELYNGIIVALEATEQRHRPSILGAVQGIFGGKRRH</sequence>
<dbReference type="Pfam" id="PF20013">
    <property type="entry name" value="GAP1-N2"/>
    <property type="match status" value="1"/>
</dbReference>
<reference evidence="3 4" key="1">
    <citation type="submission" date="2014-03" db="EMBL/GenBank/DDBJ databases">
        <title>Genomics of Bifidobacteria.</title>
        <authorList>
            <person name="Ventura M."/>
            <person name="Milani C."/>
            <person name="Lugli G.A."/>
        </authorList>
    </citation>
    <scope>NUCLEOTIDE SEQUENCE [LARGE SCALE GENOMIC DNA]</scope>
    <source>
        <strain evidence="3 4">DSM 23968</strain>
    </source>
</reference>
<proteinExistence type="predicted"/>
<dbReference type="EMBL" id="JGZP01000011">
    <property type="protein sequence ID" value="KFI97917.1"/>
    <property type="molecule type" value="Genomic_DNA"/>
</dbReference>
<name>A0A087DQW7_9BIFI</name>
<dbReference type="InterPro" id="IPR045401">
    <property type="entry name" value="GAP1-M"/>
</dbReference>
<gene>
    <name evidence="3" type="ORF">BSTEL_0728</name>
</gene>
<dbReference type="AlphaFoldDB" id="A0A087DQW7"/>
<accession>A0A087DQW7</accession>
<dbReference type="Proteomes" id="UP000029004">
    <property type="component" value="Unassembled WGS sequence"/>
</dbReference>
<feature type="domain" description="GTPase-associated protein 1 N-terminal" evidence="1">
    <location>
        <begin position="3"/>
        <end position="135"/>
    </location>
</feature>
<evidence type="ECO:0000259" key="1">
    <source>
        <dbReference type="Pfam" id="PF20013"/>
    </source>
</evidence>
<dbReference type="InterPro" id="IPR045402">
    <property type="entry name" value="GAP1-N2"/>
</dbReference>
<organism evidence="3 4">
    <name type="scientific">Bifidobacterium stellenboschense</name>
    <dbReference type="NCBI Taxonomy" id="762211"/>
    <lineage>
        <taxon>Bacteria</taxon>
        <taxon>Bacillati</taxon>
        <taxon>Actinomycetota</taxon>
        <taxon>Actinomycetes</taxon>
        <taxon>Bifidobacteriales</taxon>
        <taxon>Bifidobacteriaceae</taxon>
        <taxon>Bifidobacterium</taxon>
    </lineage>
</organism>
<evidence type="ECO:0000259" key="2">
    <source>
        <dbReference type="Pfam" id="PF20014"/>
    </source>
</evidence>
<keyword evidence="4" id="KW-1185">Reference proteome</keyword>
<feature type="domain" description="GTPase-associated protein 1 middle" evidence="2">
    <location>
        <begin position="192"/>
        <end position="272"/>
    </location>
</feature>